<accession>A0A6C0EDV8</accession>
<evidence type="ECO:0000256" key="1">
    <source>
        <dbReference type="SAM" id="Phobius"/>
    </source>
</evidence>
<dbReference type="AlphaFoldDB" id="A0A6C0EDV8"/>
<feature type="transmembrane region" description="Helical" evidence="1">
    <location>
        <begin position="6"/>
        <end position="22"/>
    </location>
</feature>
<keyword evidence="1" id="KW-1133">Transmembrane helix</keyword>
<dbReference type="EMBL" id="MN739800">
    <property type="protein sequence ID" value="QHT26650.1"/>
    <property type="molecule type" value="Genomic_DNA"/>
</dbReference>
<name>A0A6C0EDV8_9ZZZZ</name>
<evidence type="ECO:0000313" key="2">
    <source>
        <dbReference type="EMBL" id="QHT26650.1"/>
    </source>
</evidence>
<sequence length="191" mass="22477">MIDIILITILIIFIYIFLKLNNNNKIIIKSDYGIITMNKDNDKQSKSLLLEKIVDNMYILKNYLKKNINNYKDYEQYIELLDKNFNKNRTYIYETDPTSNFTSYSVNKGEELSICLKSKKNNQLHDINLLMYVIIHEMAHFACPEIGHGPLFQKIFKKLVETSISIGIYNYENYLENPVEYCGMTLNSTII</sequence>
<dbReference type="Gene3D" id="3.30.2010.10">
    <property type="entry name" value="Metalloproteases ('zincins'), catalytic domain"/>
    <property type="match status" value="1"/>
</dbReference>
<keyword evidence="1" id="KW-0812">Transmembrane</keyword>
<protein>
    <recommendedName>
        <fullName evidence="3">WLM domain-containing protein</fullName>
    </recommendedName>
</protein>
<organism evidence="2">
    <name type="scientific">viral metagenome</name>
    <dbReference type="NCBI Taxonomy" id="1070528"/>
    <lineage>
        <taxon>unclassified sequences</taxon>
        <taxon>metagenomes</taxon>
        <taxon>organismal metagenomes</taxon>
    </lineage>
</organism>
<proteinExistence type="predicted"/>
<keyword evidence="1" id="KW-0472">Membrane</keyword>
<evidence type="ECO:0008006" key="3">
    <source>
        <dbReference type="Google" id="ProtNLM"/>
    </source>
</evidence>
<reference evidence="2" key="1">
    <citation type="journal article" date="2020" name="Nature">
        <title>Giant virus diversity and host interactions through global metagenomics.</title>
        <authorList>
            <person name="Schulz F."/>
            <person name="Roux S."/>
            <person name="Paez-Espino D."/>
            <person name="Jungbluth S."/>
            <person name="Walsh D.A."/>
            <person name="Denef V.J."/>
            <person name="McMahon K.D."/>
            <person name="Konstantinidis K.T."/>
            <person name="Eloe-Fadrosh E.A."/>
            <person name="Kyrpides N.C."/>
            <person name="Woyke T."/>
        </authorList>
    </citation>
    <scope>NUCLEOTIDE SEQUENCE</scope>
    <source>
        <strain evidence="2">GVMAG-M-3300023179-2</strain>
    </source>
</reference>